<feature type="transmembrane region" description="Helical" evidence="1">
    <location>
        <begin position="40"/>
        <end position="63"/>
    </location>
</feature>
<evidence type="ECO:0000256" key="1">
    <source>
        <dbReference type="SAM" id="Phobius"/>
    </source>
</evidence>
<feature type="transmembrane region" description="Helical" evidence="1">
    <location>
        <begin position="95"/>
        <end position="119"/>
    </location>
</feature>
<dbReference type="PANTHER" id="PTHR34989:SF1">
    <property type="entry name" value="PROTEIN HDED"/>
    <property type="match status" value="1"/>
</dbReference>
<reference evidence="2 3" key="1">
    <citation type="submission" date="2019-06" db="EMBL/GenBank/DDBJ databases">
        <title>Whole genome shotgun sequence of Paenarthrobacter aurescens NBRC 12136.</title>
        <authorList>
            <person name="Hosoyama A."/>
            <person name="Uohara A."/>
            <person name="Ohji S."/>
            <person name="Ichikawa N."/>
        </authorList>
    </citation>
    <scope>NUCLEOTIDE SEQUENCE [LARGE SCALE GENOMIC DNA]</scope>
    <source>
        <strain evidence="2 3">NBRC 12136</strain>
    </source>
</reference>
<keyword evidence="1" id="KW-0812">Transmembrane</keyword>
<organism evidence="2 3">
    <name type="scientific">Paenarthrobacter aurescens</name>
    <name type="common">Arthrobacter aurescens</name>
    <dbReference type="NCBI Taxonomy" id="43663"/>
    <lineage>
        <taxon>Bacteria</taxon>
        <taxon>Bacillati</taxon>
        <taxon>Actinomycetota</taxon>
        <taxon>Actinomycetes</taxon>
        <taxon>Micrococcales</taxon>
        <taxon>Micrococcaceae</taxon>
        <taxon>Paenarthrobacter</taxon>
    </lineage>
</organism>
<feature type="transmembrane region" description="Helical" evidence="1">
    <location>
        <begin position="17"/>
        <end position="34"/>
    </location>
</feature>
<feature type="transmembrane region" description="Helical" evidence="1">
    <location>
        <begin position="151"/>
        <end position="171"/>
    </location>
</feature>
<comment type="caution">
    <text evidence="2">The sequence shown here is derived from an EMBL/GenBank/DDBJ whole genome shotgun (WGS) entry which is preliminary data.</text>
</comment>
<dbReference type="Proteomes" id="UP000317715">
    <property type="component" value="Unassembled WGS sequence"/>
</dbReference>
<evidence type="ECO:0000313" key="3">
    <source>
        <dbReference type="Proteomes" id="UP000317715"/>
    </source>
</evidence>
<keyword evidence="1" id="KW-0472">Membrane</keyword>
<accession>A0A4Y3NGI1</accession>
<dbReference type="OrthoDB" id="193343at2"/>
<evidence type="ECO:0008006" key="4">
    <source>
        <dbReference type="Google" id="ProtNLM"/>
    </source>
</evidence>
<evidence type="ECO:0000313" key="2">
    <source>
        <dbReference type="EMBL" id="GEB20920.1"/>
    </source>
</evidence>
<dbReference type="InterPro" id="IPR052712">
    <property type="entry name" value="Acid_resist_chaperone_HdeD"/>
</dbReference>
<feature type="transmembrane region" description="Helical" evidence="1">
    <location>
        <begin position="126"/>
        <end position="145"/>
    </location>
</feature>
<dbReference type="PANTHER" id="PTHR34989">
    <property type="entry name" value="PROTEIN HDED"/>
    <property type="match status" value="1"/>
</dbReference>
<keyword evidence="3" id="KW-1185">Reference proteome</keyword>
<keyword evidence="1" id="KW-1133">Transmembrane helix</keyword>
<dbReference type="AlphaFoldDB" id="A0A4Y3NGI1"/>
<dbReference type="InterPro" id="IPR005325">
    <property type="entry name" value="DUF308_memb"/>
</dbReference>
<dbReference type="Pfam" id="PF03729">
    <property type="entry name" value="DUF308"/>
    <property type="match status" value="2"/>
</dbReference>
<sequence length="188" mass="19625">MHEAADRKMFKNPGTALLVRGVLAIVFGLLIFVLPSATALVVVVMFGVFAIIDGITSVAHYFYDPAGRSRWTIVGGFVSIAAGIVAIALPGITTAAIGVLIGLWALVLGLSQIVLSLAARTFVQGWGIWFLTGLITTVFGIVVLVNPGLGLLGVVWMLAGFAMVTGLLLIASGIGLRKLTSTSALYVR</sequence>
<feature type="transmembrane region" description="Helical" evidence="1">
    <location>
        <begin position="70"/>
        <end position="89"/>
    </location>
</feature>
<gene>
    <name evidence="2" type="ORF">AAU01_36750</name>
</gene>
<protein>
    <recommendedName>
        <fullName evidence="4">Integral membrane protein</fullName>
    </recommendedName>
</protein>
<dbReference type="GO" id="GO:0005886">
    <property type="term" value="C:plasma membrane"/>
    <property type="evidence" value="ECO:0007669"/>
    <property type="project" value="TreeGrafter"/>
</dbReference>
<name>A0A4Y3NGI1_PAEAU</name>
<proteinExistence type="predicted"/>
<dbReference type="EMBL" id="BJMD01000029">
    <property type="protein sequence ID" value="GEB20920.1"/>
    <property type="molecule type" value="Genomic_DNA"/>
</dbReference>